<keyword evidence="2" id="KW-1185">Reference proteome</keyword>
<proteinExistence type="predicted"/>
<evidence type="ECO:0000313" key="2">
    <source>
        <dbReference type="Proteomes" id="UP001152795"/>
    </source>
</evidence>
<comment type="caution">
    <text evidence="1">The sequence shown here is derived from an EMBL/GenBank/DDBJ whole genome shotgun (WGS) entry which is preliminary data.</text>
</comment>
<dbReference type="Proteomes" id="UP001152795">
    <property type="component" value="Unassembled WGS sequence"/>
</dbReference>
<accession>A0A7D9DIU5</accession>
<reference evidence="1" key="1">
    <citation type="submission" date="2020-04" db="EMBL/GenBank/DDBJ databases">
        <authorList>
            <person name="Alioto T."/>
            <person name="Alioto T."/>
            <person name="Gomez Garrido J."/>
        </authorList>
    </citation>
    <scope>NUCLEOTIDE SEQUENCE</scope>
    <source>
        <strain evidence="1">A484AB</strain>
    </source>
</reference>
<dbReference type="AlphaFoldDB" id="A0A7D9DIU5"/>
<protein>
    <submittedName>
        <fullName evidence="1">Uncharacterized protein</fullName>
    </submittedName>
</protein>
<gene>
    <name evidence="1" type="ORF">PACLA_8A020064</name>
</gene>
<name>A0A7D9DIU5_PARCT</name>
<evidence type="ECO:0000313" key="1">
    <source>
        <dbReference type="EMBL" id="CAB3986891.1"/>
    </source>
</evidence>
<organism evidence="1 2">
    <name type="scientific">Paramuricea clavata</name>
    <name type="common">Red gorgonian</name>
    <name type="synonym">Violescent sea-whip</name>
    <dbReference type="NCBI Taxonomy" id="317549"/>
    <lineage>
        <taxon>Eukaryota</taxon>
        <taxon>Metazoa</taxon>
        <taxon>Cnidaria</taxon>
        <taxon>Anthozoa</taxon>
        <taxon>Octocorallia</taxon>
        <taxon>Malacalcyonacea</taxon>
        <taxon>Plexauridae</taxon>
        <taxon>Paramuricea</taxon>
    </lineage>
</organism>
<sequence>MASHKVCFTEEGKRKIYEALTFAGPLDPSMDEIGIFYEDLAEDLLDAGEIQCGVSGDRKRKATTTSNIFYNLLLKYDLFNDNCTVFTYLT</sequence>
<dbReference type="EMBL" id="CACRXK020001088">
    <property type="protein sequence ID" value="CAB3986891.1"/>
    <property type="molecule type" value="Genomic_DNA"/>
</dbReference>